<dbReference type="GO" id="GO:0006629">
    <property type="term" value="P:lipid metabolic process"/>
    <property type="evidence" value="ECO:0007669"/>
    <property type="project" value="InterPro"/>
</dbReference>
<dbReference type="PANTHER" id="PTHR12563">
    <property type="entry name" value="GLYCEROL-3-PHOSPHATE ACYLTRANSFERASE"/>
    <property type="match status" value="1"/>
</dbReference>
<dbReference type="NCBIfam" id="NF002886">
    <property type="entry name" value="PRK03355.1"/>
    <property type="match status" value="1"/>
</dbReference>
<comment type="subcellular location">
    <subcellularLocation>
        <location evidence="1">Endomembrane system</location>
        <topology evidence="1">Peripheral membrane protein</topology>
    </subcellularLocation>
</comment>
<keyword evidence="5 7" id="KW-0012">Acyltransferase</keyword>
<dbReference type="GO" id="GO:0012505">
    <property type="term" value="C:endomembrane system"/>
    <property type="evidence" value="ECO:0007669"/>
    <property type="project" value="UniProtKB-SubCell"/>
</dbReference>
<evidence type="ECO:0000256" key="1">
    <source>
        <dbReference type="ARBA" id="ARBA00004184"/>
    </source>
</evidence>
<comment type="similarity">
    <text evidence="2">Belongs to the GPAT/DAPAT family.</text>
</comment>
<dbReference type="EC" id="2.3.1.15" evidence="7"/>
<feature type="domain" description="Phospholipid/glycerol acyltransferase" evidence="6">
    <location>
        <begin position="48"/>
        <end position="175"/>
    </location>
</feature>
<dbReference type="SUPFAM" id="SSF69593">
    <property type="entry name" value="Glycerol-3-phosphate (1)-acyltransferase"/>
    <property type="match status" value="1"/>
</dbReference>
<organism evidence="7 8">
    <name type="scientific">Nostocoides jenkinsii Ben 74</name>
    <dbReference type="NCBI Taxonomy" id="1193518"/>
    <lineage>
        <taxon>Bacteria</taxon>
        <taxon>Bacillati</taxon>
        <taxon>Actinomycetota</taxon>
        <taxon>Actinomycetes</taxon>
        <taxon>Micrococcales</taxon>
        <taxon>Intrasporangiaceae</taxon>
        <taxon>Nostocoides</taxon>
    </lineage>
</organism>
<dbReference type="Pfam" id="PF19277">
    <property type="entry name" value="GPAT_C"/>
    <property type="match status" value="1"/>
</dbReference>
<accession>A0A077MEL0</accession>
<evidence type="ECO:0000256" key="4">
    <source>
        <dbReference type="ARBA" id="ARBA00023136"/>
    </source>
</evidence>
<dbReference type="CDD" id="cd07993">
    <property type="entry name" value="LPLAT_DHAPAT-like"/>
    <property type="match status" value="1"/>
</dbReference>
<dbReference type="EMBL" id="CAJC01000149">
    <property type="protein sequence ID" value="CCI53448.1"/>
    <property type="molecule type" value="Genomic_DNA"/>
</dbReference>
<dbReference type="Pfam" id="PF01553">
    <property type="entry name" value="Acyltransferase"/>
    <property type="match status" value="1"/>
</dbReference>
<proteinExistence type="inferred from homology"/>
<evidence type="ECO:0000256" key="2">
    <source>
        <dbReference type="ARBA" id="ARBA00007937"/>
    </source>
</evidence>
<keyword evidence="4" id="KW-0472">Membrane</keyword>
<dbReference type="InterPro" id="IPR022284">
    <property type="entry name" value="GPAT/DHAPAT"/>
</dbReference>
<dbReference type="InterPro" id="IPR002123">
    <property type="entry name" value="Plipid/glycerol_acylTrfase"/>
</dbReference>
<name>A0A077MEL0_9MICO</name>
<keyword evidence="8" id="KW-1185">Reference proteome</keyword>
<evidence type="ECO:0000259" key="6">
    <source>
        <dbReference type="SMART" id="SM00563"/>
    </source>
</evidence>
<gene>
    <name evidence="7" type="ORF">BN13_390065</name>
</gene>
<keyword evidence="3 7" id="KW-0808">Transferase</keyword>
<dbReference type="SMART" id="SM00563">
    <property type="entry name" value="PlsC"/>
    <property type="match status" value="1"/>
</dbReference>
<dbReference type="STRING" id="1193518.BN13_390065"/>
<evidence type="ECO:0000313" key="7">
    <source>
        <dbReference type="EMBL" id="CCI53448.1"/>
    </source>
</evidence>
<reference evidence="7 8" key="1">
    <citation type="journal article" date="2013" name="ISME J.">
        <title>A metabolic model for members of the genus Tetrasphaera involved in enhanced biological phosphorus removal.</title>
        <authorList>
            <person name="Kristiansen R."/>
            <person name="Nguyen H.T.T."/>
            <person name="Saunders A.M."/>
            <person name="Nielsen J.L."/>
            <person name="Wimmer R."/>
            <person name="Le V.Q."/>
            <person name="McIlroy S.J."/>
            <person name="Petrovski S."/>
            <person name="Seviour R.J."/>
            <person name="Calteau A."/>
            <person name="Nielsen K.L."/>
            <person name="Nielsen P.H."/>
        </authorList>
    </citation>
    <scope>NUCLEOTIDE SEQUENCE [LARGE SCALE GENOMIC DNA]</scope>
    <source>
        <strain evidence="7 8">Ben 74</strain>
    </source>
</reference>
<protein>
    <submittedName>
        <fullName evidence="7">Glycerol-3-phosphate acyltransferase</fullName>
        <ecNumber evidence="7">2.3.1.15</ecNumber>
    </submittedName>
</protein>
<dbReference type="InterPro" id="IPR045520">
    <property type="entry name" value="GPAT/DHAPAT_C"/>
</dbReference>
<evidence type="ECO:0000256" key="3">
    <source>
        <dbReference type="ARBA" id="ARBA00022679"/>
    </source>
</evidence>
<evidence type="ECO:0000256" key="5">
    <source>
        <dbReference type="ARBA" id="ARBA00023315"/>
    </source>
</evidence>
<dbReference type="PANTHER" id="PTHR12563:SF17">
    <property type="entry name" value="DIHYDROXYACETONE PHOSPHATE ACYLTRANSFERASE"/>
    <property type="match status" value="1"/>
</dbReference>
<dbReference type="InterPro" id="IPR041728">
    <property type="entry name" value="GPAT/DHAPAT_LPLAT"/>
</dbReference>
<dbReference type="GO" id="GO:0005886">
    <property type="term" value="C:plasma membrane"/>
    <property type="evidence" value="ECO:0007669"/>
    <property type="project" value="TreeGrafter"/>
</dbReference>
<dbReference type="GO" id="GO:0004366">
    <property type="term" value="F:glycerol-3-phosphate O-acyltransferase activity"/>
    <property type="evidence" value="ECO:0007669"/>
    <property type="project" value="UniProtKB-EC"/>
</dbReference>
<sequence>MATGWGRAAVDLVPRLNRLIFERGFDKLIDVDPGELRRLRETTSTKPVIFLWSHRSNLDSGVFLVTLHENGFPLPHLFAGINMSFGPMGLILRRAGFIFIRRSFGDDPLYKYVLREFIGYLSEKRFNLSWSIEGTRSRTGKMLPPKLGLLSYSADAYLQGRTDDVALQPVSISFDQLHEITEYADYARGGKKAAEGMSWLYNFVKAQGERHYGKAYVRFPEPVSMRELLGPPDGHLANDSAEHRLALQKMAFEVAWRINEAMPVTPTAVVTTILLAAQGVGLTSEQIGRGIQDVLDYCHRMGVPQAASLASLNKVSGVEATLKSLASGDGPVTRVDGARDVVWLIETKDQLRATFYRNSLVHVILLSAICEIALVLAAQRSPAGPERIDTFWQSVDRLRDLLKFEFYFKEKAVYRQRIEAEMDRTGADWRERLQAAEVDISGLLRDRRPVSAPYALAPFFEAYEIVADVLAHQEIAGPIDRAAVKKEALALGDQWLAQHRISSAEPVSALLFETALQLADNQGVLAEGDDRAERAKAFRAELHNIHGAIDVIDGVARQIFIEQAWPERAASRAKAVIDG</sequence>
<dbReference type="Proteomes" id="UP000035720">
    <property type="component" value="Unassembled WGS sequence"/>
</dbReference>
<dbReference type="AlphaFoldDB" id="A0A077MEL0"/>
<evidence type="ECO:0000313" key="8">
    <source>
        <dbReference type="Proteomes" id="UP000035720"/>
    </source>
</evidence>
<comment type="caution">
    <text evidence="7">The sequence shown here is derived from an EMBL/GenBank/DDBJ whole genome shotgun (WGS) entry which is preliminary data.</text>
</comment>